<sequence length="82" mass="8658">MQRLGGGELEGSQTHEHDVAGEPEEEVGVRLLEGERHELGVSEMSSPRSTSAPPSKAPRTVSPSMAGKRSNSGVEFDTGDLV</sequence>
<dbReference type="Proteomes" id="UP000003374">
    <property type="component" value="Unassembled WGS sequence"/>
</dbReference>
<proteinExistence type="predicted"/>
<keyword evidence="3" id="KW-1185">Reference proteome</keyword>
<feature type="compositionally biased region" description="Polar residues" evidence="1">
    <location>
        <begin position="43"/>
        <end position="53"/>
    </location>
</feature>
<reference evidence="2 3" key="1">
    <citation type="submission" date="2006-02" db="EMBL/GenBank/DDBJ databases">
        <authorList>
            <person name="Waterbury J."/>
            <person name="Ferriera S."/>
            <person name="Johnson J."/>
            <person name="Kravitz S."/>
            <person name="Halpern A."/>
            <person name="Remington K."/>
            <person name="Beeson K."/>
            <person name="Tran B."/>
            <person name="Rogers Y.-H."/>
            <person name="Friedman R."/>
            <person name="Venter J.C."/>
        </authorList>
    </citation>
    <scope>NUCLEOTIDE SEQUENCE [LARGE SCALE GENOMIC DNA]</scope>
    <source>
        <strain evidence="2 3">Nb-231</strain>
    </source>
</reference>
<gene>
    <name evidence="2" type="ORF">NB231_06171</name>
</gene>
<evidence type="ECO:0000313" key="3">
    <source>
        <dbReference type="Proteomes" id="UP000003374"/>
    </source>
</evidence>
<dbReference type="AlphaFoldDB" id="A4BQV1"/>
<comment type="caution">
    <text evidence="2">The sequence shown here is derived from an EMBL/GenBank/DDBJ whole genome shotgun (WGS) entry which is preliminary data.</text>
</comment>
<feature type="region of interest" description="Disordered" evidence="1">
    <location>
        <begin position="1"/>
        <end position="82"/>
    </location>
</feature>
<protein>
    <submittedName>
        <fullName evidence="2">Uncharacterized protein</fullName>
    </submittedName>
</protein>
<evidence type="ECO:0000313" key="2">
    <source>
        <dbReference type="EMBL" id="EAR21951.1"/>
    </source>
</evidence>
<organism evidence="2 3">
    <name type="scientific">Nitrococcus mobilis Nb-231</name>
    <dbReference type="NCBI Taxonomy" id="314278"/>
    <lineage>
        <taxon>Bacteria</taxon>
        <taxon>Pseudomonadati</taxon>
        <taxon>Pseudomonadota</taxon>
        <taxon>Gammaproteobacteria</taxon>
        <taxon>Chromatiales</taxon>
        <taxon>Ectothiorhodospiraceae</taxon>
        <taxon>Nitrococcus</taxon>
    </lineage>
</organism>
<name>A4BQV1_9GAMM</name>
<dbReference type="EMBL" id="AAOF01000005">
    <property type="protein sequence ID" value="EAR21951.1"/>
    <property type="molecule type" value="Genomic_DNA"/>
</dbReference>
<accession>A4BQV1</accession>
<evidence type="ECO:0000256" key="1">
    <source>
        <dbReference type="SAM" id="MobiDB-lite"/>
    </source>
</evidence>
<dbReference type="HOGENOM" id="CLU_2554826_0_0_6"/>